<evidence type="ECO:0000313" key="2">
    <source>
        <dbReference type="Proteomes" id="UP000027093"/>
    </source>
</evidence>
<sequence length="55" mass="5875">MDFVPKICPKCLGSGLDMARSGTGEIVPAMHISKCMVCNGKGWLSDDSNATWISD</sequence>
<evidence type="ECO:0000313" key="1">
    <source>
        <dbReference type="EMBL" id="AIC15824.1"/>
    </source>
</evidence>
<gene>
    <name evidence="1" type="ORF">NVIE_1611</name>
</gene>
<proteinExistence type="predicted"/>
<protein>
    <submittedName>
        <fullName evidence="1">Uncharacterized protein</fullName>
    </submittedName>
</protein>
<dbReference type="SUPFAM" id="SSF57938">
    <property type="entry name" value="DnaJ/Hsp40 cysteine-rich domain"/>
    <property type="match status" value="1"/>
</dbReference>
<accession>A0A060HGV6</accession>
<dbReference type="Proteomes" id="UP000027093">
    <property type="component" value="Chromosome"/>
</dbReference>
<dbReference type="KEGG" id="nvn:NVIE_1611"/>
<keyword evidence="2" id="KW-1185">Reference proteome</keyword>
<dbReference type="EMBL" id="CP007536">
    <property type="protein sequence ID" value="AIC15824.1"/>
    <property type="molecule type" value="Genomic_DNA"/>
</dbReference>
<dbReference type="InterPro" id="IPR036410">
    <property type="entry name" value="HSP_DnaJ_Cys-rich_dom_sf"/>
</dbReference>
<organism evidence="1 2">
    <name type="scientific">Nitrososphaera viennensis EN76</name>
    <dbReference type="NCBI Taxonomy" id="926571"/>
    <lineage>
        <taxon>Archaea</taxon>
        <taxon>Nitrososphaerota</taxon>
        <taxon>Nitrososphaeria</taxon>
        <taxon>Nitrososphaerales</taxon>
        <taxon>Nitrososphaeraceae</taxon>
        <taxon>Nitrososphaera</taxon>
    </lineage>
</organism>
<dbReference type="AlphaFoldDB" id="A0A060HGV6"/>
<dbReference type="HOGENOM" id="CLU_3021102_0_0_2"/>
<reference evidence="1 2" key="1">
    <citation type="journal article" date="2014" name="Int. J. Syst. Evol. Microbiol.">
        <title>Nitrososphaera viennensis gen. nov., sp. nov., an aerobic and mesophilic, ammonia-oxidizing archaeon from soil and a member of the archaeal phylum Thaumarchaeota.</title>
        <authorList>
            <person name="Stieglmeier M."/>
            <person name="Klingl A."/>
            <person name="Alves R.J."/>
            <person name="Rittmann S.K."/>
            <person name="Melcher M."/>
            <person name="Leisch N."/>
            <person name="Schleper C."/>
        </authorList>
    </citation>
    <scope>NUCLEOTIDE SEQUENCE [LARGE SCALE GENOMIC DNA]</scope>
    <source>
        <strain evidence="1">EN76</strain>
    </source>
</reference>
<name>A0A060HGV6_9ARCH</name>